<sequence>MEALFGVVTEQLLEAGDGFGAQLGAMGGRVVGLARGRPCDQGVDLDELRLVRRGLLGLGDDLGQTLDVLLVGAVGLDEAEFVGVPAVGLEALEHVLGQHQVGVAFDLDAVGIEDYGDVAELLVGGKSGGFAGDAFLDVAFTADGPDLVVERGLFLRGLRVEQAALEAFAVGEADGGGKALTQRAGGHFDAWGQAVLGVARGAGVRAAAEVLEVVQSDAVAGEVQLDVLGERSVATRKDEAIAAFPVGVVRIMLDEMLVEGVGDGRQGDGGTGVAASSLLNRVGRQDLGHVDGALVQLGLLEFGHGCTFLPILRAPRISAYAAPCMPSHCNPILTL</sequence>
<proteinExistence type="predicted"/>
<gene>
    <name evidence="1" type="ORF">BBJK_03048</name>
</gene>
<dbReference type="EMBL" id="AP018131">
    <property type="protein sequence ID" value="BBA49045.1"/>
    <property type="molecule type" value="Genomic_DNA"/>
</dbReference>
<dbReference type="AlphaFoldDB" id="A0A286TG05"/>
<evidence type="ECO:0000313" key="2">
    <source>
        <dbReference type="Proteomes" id="UP000262177"/>
    </source>
</evidence>
<accession>A0A286TG05</accession>
<name>A0A286TG05_BIFBI</name>
<dbReference type="Proteomes" id="UP000262177">
    <property type="component" value="Chromosome"/>
</dbReference>
<organism evidence="1 2">
    <name type="scientific">Bifidobacterium bifidum LMG 13195</name>
    <dbReference type="NCBI Taxonomy" id="1207542"/>
    <lineage>
        <taxon>Bacteria</taxon>
        <taxon>Bacillati</taxon>
        <taxon>Actinomycetota</taxon>
        <taxon>Actinomycetes</taxon>
        <taxon>Bifidobacteriales</taxon>
        <taxon>Bifidobacteriaceae</taxon>
        <taxon>Bifidobacterium</taxon>
    </lineage>
</organism>
<protein>
    <submittedName>
        <fullName evidence="1">Uncharacterized protein</fullName>
    </submittedName>
</protein>
<reference evidence="1 2" key="1">
    <citation type="journal article" date="2017" name="Biosci. Biotechnol. Biochem.">
        <title>Identification and characterization of a sulfoglycosidase from Bifidobacterium bifidum implicated in mucin glycan utilization.</title>
        <authorList>
            <person name="Katoh T."/>
            <person name="Maeshibu T."/>
            <person name="Kikkawa K."/>
            <person name="Gotoh A."/>
            <person name="Tomabechi Y."/>
            <person name="Nakamura M."/>
            <person name="Liao W.-H."/>
            <person name="Yamaguchi M."/>
            <person name="Ashida H."/>
            <person name="Yamamoto K."/>
            <person name="Katayama T."/>
        </authorList>
    </citation>
    <scope>NUCLEOTIDE SEQUENCE [LARGE SCALE GENOMIC DNA]</scope>
    <source>
        <strain evidence="1 2">JCM 7004</strain>
    </source>
</reference>
<evidence type="ECO:0000313" key="1">
    <source>
        <dbReference type="EMBL" id="BBA49045.1"/>
    </source>
</evidence>